<protein>
    <submittedName>
        <fullName evidence="2">Uncharacterized protein</fullName>
    </submittedName>
</protein>
<feature type="compositionally biased region" description="Basic and acidic residues" evidence="1">
    <location>
        <begin position="80"/>
        <end position="93"/>
    </location>
</feature>
<proteinExistence type="predicted"/>
<evidence type="ECO:0000313" key="3">
    <source>
        <dbReference type="Proteomes" id="UP000053989"/>
    </source>
</evidence>
<feature type="compositionally biased region" description="Low complexity" evidence="1">
    <location>
        <begin position="45"/>
        <end position="56"/>
    </location>
</feature>
<dbReference type="AlphaFoldDB" id="A0A0C3A1T5"/>
<organism evidence="2 3">
    <name type="scientific">Scleroderma citrinum Foug A</name>
    <dbReference type="NCBI Taxonomy" id="1036808"/>
    <lineage>
        <taxon>Eukaryota</taxon>
        <taxon>Fungi</taxon>
        <taxon>Dikarya</taxon>
        <taxon>Basidiomycota</taxon>
        <taxon>Agaricomycotina</taxon>
        <taxon>Agaricomycetes</taxon>
        <taxon>Agaricomycetidae</taxon>
        <taxon>Boletales</taxon>
        <taxon>Sclerodermatineae</taxon>
        <taxon>Sclerodermataceae</taxon>
        <taxon>Scleroderma</taxon>
    </lineage>
</organism>
<evidence type="ECO:0000313" key="2">
    <source>
        <dbReference type="EMBL" id="KIM67593.1"/>
    </source>
</evidence>
<dbReference type="HOGENOM" id="CLU_089391_0_0_1"/>
<reference evidence="3" key="2">
    <citation type="submission" date="2015-01" db="EMBL/GenBank/DDBJ databases">
        <title>Evolutionary Origins and Diversification of the Mycorrhizal Mutualists.</title>
        <authorList>
            <consortium name="DOE Joint Genome Institute"/>
            <consortium name="Mycorrhizal Genomics Consortium"/>
            <person name="Kohler A."/>
            <person name="Kuo A."/>
            <person name="Nagy L.G."/>
            <person name="Floudas D."/>
            <person name="Copeland A."/>
            <person name="Barry K.W."/>
            <person name="Cichocki N."/>
            <person name="Veneault-Fourrey C."/>
            <person name="LaButti K."/>
            <person name="Lindquist E.A."/>
            <person name="Lipzen A."/>
            <person name="Lundell T."/>
            <person name="Morin E."/>
            <person name="Murat C."/>
            <person name="Riley R."/>
            <person name="Ohm R."/>
            <person name="Sun H."/>
            <person name="Tunlid A."/>
            <person name="Henrissat B."/>
            <person name="Grigoriev I.V."/>
            <person name="Hibbett D.S."/>
            <person name="Martin F."/>
        </authorList>
    </citation>
    <scope>NUCLEOTIDE SEQUENCE [LARGE SCALE GENOMIC DNA]</scope>
    <source>
        <strain evidence="3">Foug A</strain>
    </source>
</reference>
<gene>
    <name evidence="2" type="ORF">SCLCIDRAFT_21106</name>
</gene>
<dbReference type="InParanoid" id="A0A0C3A1T5"/>
<feature type="region of interest" description="Disordered" evidence="1">
    <location>
        <begin position="1"/>
        <end position="93"/>
    </location>
</feature>
<dbReference type="OrthoDB" id="2639744at2759"/>
<accession>A0A0C3A1T5</accession>
<feature type="compositionally biased region" description="Polar residues" evidence="1">
    <location>
        <begin position="7"/>
        <end position="36"/>
    </location>
</feature>
<keyword evidence="3" id="KW-1185">Reference proteome</keyword>
<dbReference type="EMBL" id="KN822012">
    <property type="protein sequence ID" value="KIM67593.1"/>
    <property type="molecule type" value="Genomic_DNA"/>
</dbReference>
<feature type="compositionally biased region" description="Polar residues" evidence="1">
    <location>
        <begin position="64"/>
        <end position="73"/>
    </location>
</feature>
<sequence>MEDTYAYQLSFSNEAQRSPTKKASSPSLSNALSTNPDYPIYLTGPPTTNPAYPYPARNVLNPGTYPSPTSLMASNGRRPSHPEDSTRSSRRYDIPSCHRFVPQPTYIGSYSPTGYQAGLEIPPIQFQRKGGGAPYTVGEILKMRDMPDLVGGSDLVFGGHIDRVIKVKTIWPGYTRYATERRIPTTGGELTRSLLLVILANQIEEFARHIHNKNIHVEAEQEQRAVKWQHEECRNLWKDYVITCLQHRAGSTWEPEIYCPTK</sequence>
<dbReference type="Proteomes" id="UP000053989">
    <property type="component" value="Unassembled WGS sequence"/>
</dbReference>
<evidence type="ECO:0000256" key="1">
    <source>
        <dbReference type="SAM" id="MobiDB-lite"/>
    </source>
</evidence>
<name>A0A0C3A1T5_9AGAM</name>
<reference evidence="2 3" key="1">
    <citation type="submission" date="2014-04" db="EMBL/GenBank/DDBJ databases">
        <authorList>
            <consortium name="DOE Joint Genome Institute"/>
            <person name="Kuo A."/>
            <person name="Kohler A."/>
            <person name="Nagy L.G."/>
            <person name="Floudas D."/>
            <person name="Copeland A."/>
            <person name="Barry K.W."/>
            <person name="Cichocki N."/>
            <person name="Veneault-Fourrey C."/>
            <person name="LaButti K."/>
            <person name="Lindquist E.A."/>
            <person name="Lipzen A."/>
            <person name="Lundell T."/>
            <person name="Morin E."/>
            <person name="Murat C."/>
            <person name="Sun H."/>
            <person name="Tunlid A."/>
            <person name="Henrissat B."/>
            <person name="Grigoriev I.V."/>
            <person name="Hibbett D.S."/>
            <person name="Martin F."/>
            <person name="Nordberg H.P."/>
            <person name="Cantor M.N."/>
            <person name="Hua S.X."/>
        </authorList>
    </citation>
    <scope>NUCLEOTIDE SEQUENCE [LARGE SCALE GENOMIC DNA]</scope>
    <source>
        <strain evidence="2 3">Foug A</strain>
    </source>
</reference>